<sequence>MAPEAESDPGSPSFLYLKSAFLAMEPASCVISLARCAGGGSLTEEVQNFILKLLIETSVQSGILCNHMHVKNVIKNAIVAAESAYDSAVEGLYEQFAKMAFLQEDFCGKENYRMFKQISFLFPDCTDGIYSRTELLVPLQCSLNMLEGDTGCALWPSSLFLSEFILSYPKIFSNKVCFEAGSGVGLVGIALAHVGPSNVILTDGDHSSLEIMRRNMELNHLTSKVSCQYLSWESATEIELSYYGATVVLGADIMYDPKCIPHLVRVLRILLSSKKRCANKAPVRDINDHQNAEDGVDYARNFELAEEFEIPVAYLAAVIRNKETFNYFLLLAEEAHLSVADITEEKPPLNLLPYMLSYERSSVRLFRIFY</sequence>
<reference evidence="1 2" key="1">
    <citation type="journal article" date="2017" name="Nature">
        <title>The Apostasia genome and the evolution of orchids.</title>
        <authorList>
            <person name="Zhang G.Q."/>
            <person name="Liu K.W."/>
            <person name="Li Z."/>
            <person name="Lohaus R."/>
            <person name="Hsiao Y.Y."/>
            <person name="Niu S.C."/>
            <person name="Wang J.Y."/>
            <person name="Lin Y.C."/>
            <person name="Xu Q."/>
            <person name="Chen L.J."/>
            <person name="Yoshida K."/>
            <person name="Fujiwara S."/>
            <person name="Wang Z.W."/>
            <person name="Zhang Y.Q."/>
            <person name="Mitsuda N."/>
            <person name="Wang M."/>
            <person name="Liu G.H."/>
            <person name="Pecoraro L."/>
            <person name="Huang H.X."/>
            <person name="Xiao X.J."/>
            <person name="Lin M."/>
            <person name="Wu X.Y."/>
            <person name="Wu W.L."/>
            <person name="Chen Y.Y."/>
            <person name="Chang S.B."/>
            <person name="Sakamoto S."/>
            <person name="Ohme-Takagi M."/>
            <person name="Yagi M."/>
            <person name="Zeng S.J."/>
            <person name="Shen C.Y."/>
            <person name="Yeh C.M."/>
            <person name="Luo Y.B."/>
            <person name="Tsai W.C."/>
            <person name="Van de Peer Y."/>
            <person name="Liu Z.J."/>
        </authorList>
    </citation>
    <scope>NUCLEOTIDE SEQUENCE [LARGE SCALE GENOMIC DNA]</scope>
    <source>
        <strain evidence="2">cv. Shenzhen</strain>
        <tissue evidence="1">Stem</tissue>
    </source>
</reference>
<proteinExistence type="predicted"/>
<evidence type="ECO:0000313" key="2">
    <source>
        <dbReference type="Proteomes" id="UP000236161"/>
    </source>
</evidence>
<protein>
    <submittedName>
        <fullName evidence="1">Uncharacterized protein</fullName>
    </submittedName>
</protein>
<accession>A0A2I0B568</accession>
<keyword evidence="2" id="KW-1185">Reference proteome</keyword>
<dbReference type="OrthoDB" id="194386at2759"/>
<dbReference type="PANTHER" id="PTHR14614:SF130">
    <property type="entry name" value="PROTEIN-LYSINE N-METHYLTRANSFERASE EEF2KMT"/>
    <property type="match status" value="1"/>
</dbReference>
<dbReference type="STRING" id="1088818.A0A2I0B568"/>
<dbReference type="Proteomes" id="UP000236161">
    <property type="component" value="Unassembled WGS sequence"/>
</dbReference>
<name>A0A2I0B568_9ASPA</name>
<evidence type="ECO:0000313" key="1">
    <source>
        <dbReference type="EMBL" id="PKA62938.1"/>
    </source>
</evidence>
<dbReference type="SUPFAM" id="SSF53335">
    <property type="entry name" value="S-adenosyl-L-methionine-dependent methyltransferases"/>
    <property type="match status" value="1"/>
</dbReference>
<dbReference type="AlphaFoldDB" id="A0A2I0B568"/>
<dbReference type="EMBL" id="KZ451911">
    <property type="protein sequence ID" value="PKA62938.1"/>
    <property type="molecule type" value="Genomic_DNA"/>
</dbReference>
<dbReference type="PANTHER" id="PTHR14614">
    <property type="entry name" value="HEPATOCELLULAR CARCINOMA-ASSOCIATED ANTIGEN"/>
    <property type="match status" value="1"/>
</dbReference>
<dbReference type="InterPro" id="IPR029063">
    <property type="entry name" value="SAM-dependent_MTases_sf"/>
</dbReference>
<dbReference type="Gene3D" id="3.40.50.150">
    <property type="entry name" value="Vaccinia Virus protein VP39"/>
    <property type="match status" value="1"/>
</dbReference>
<dbReference type="InterPro" id="IPR019410">
    <property type="entry name" value="Methyltransf_16"/>
</dbReference>
<organism evidence="1 2">
    <name type="scientific">Apostasia shenzhenica</name>
    <dbReference type="NCBI Taxonomy" id="1088818"/>
    <lineage>
        <taxon>Eukaryota</taxon>
        <taxon>Viridiplantae</taxon>
        <taxon>Streptophyta</taxon>
        <taxon>Embryophyta</taxon>
        <taxon>Tracheophyta</taxon>
        <taxon>Spermatophyta</taxon>
        <taxon>Magnoliopsida</taxon>
        <taxon>Liliopsida</taxon>
        <taxon>Asparagales</taxon>
        <taxon>Orchidaceae</taxon>
        <taxon>Apostasioideae</taxon>
        <taxon>Apostasia</taxon>
    </lineage>
</organism>
<gene>
    <name evidence="1" type="ORF">AXF42_Ash007734</name>
</gene>
<dbReference type="Pfam" id="PF10294">
    <property type="entry name" value="Methyltransf_16"/>
    <property type="match status" value="1"/>
</dbReference>